<reference evidence="1 2" key="1">
    <citation type="journal article" date="2021" name="Plant Biotechnol. J.">
        <title>Multi-omics assisted identification of the key and species-specific regulatory components of drought-tolerant mechanisms in Gossypium stocksii.</title>
        <authorList>
            <person name="Yu D."/>
            <person name="Ke L."/>
            <person name="Zhang D."/>
            <person name="Wu Y."/>
            <person name="Sun Y."/>
            <person name="Mei J."/>
            <person name="Sun J."/>
            <person name="Sun Y."/>
        </authorList>
    </citation>
    <scope>NUCLEOTIDE SEQUENCE [LARGE SCALE GENOMIC DNA]</scope>
    <source>
        <strain evidence="2">cv. E1</strain>
        <tissue evidence="1">Leaf</tissue>
    </source>
</reference>
<dbReference type="AlphaFoldDB" id="A0A9D3ZT62"/>
<comment type="caution">
    <text evidence="1">The sequence shown here is derived from an EMBL/GenBank/DDBJ whole genome shotgun (WGS) entry which is preliminary data.</text>
</comment>
<dbReference type="EMBL" id="JAIQCV010000009">
    <property type="protein sequence ID" value="KAH1064267.1"/>
    <property type="molecule type" value="Genomic_DNA"/>
</dbReference>
<organism evidence="1 2">
    <name type="scientific">Gossypium stocksii</name>
    <dbReference type="NCBI Taxonomy" id="47602"/>
    <lineage>
        <taxon>Eukaryota</taxon>
        <taxon>Viridiplantae</taxon>
        <taxon>Streptophyta</taxon>
        <taxon>Embryophyta</taxon>
        <taxon>Tracheophyta</taxon>
        <taxon>Spermatophyta</taxon>
        <taxon>Magnoliopsida</taxon>
        <taxon>eudicotyledons</taxon>
        <taxon>Gunneridae</taxon>
        <taxon>Pentapetalae</taxon>
        <taxon>rosids</taxon>
        <taxon>malvids</taxon>
        <taxon>Malvales</taxon>
        <taxon>Malvaceae</taxon>
        <taxon>Malvoideae</taxon>
        <taxon>Gossypium</taxon>
    </lineage>
</organism>
<gene>
    <name evidence="1" type="ORF">J1N35_029254</name>
</gene>
<name>A0A9D3ZT62_9ROSI</name>
<accession>A0A9D3ZT62</accession>
<evidence type="ECO:0000313" key="1">
    <source>
        <dbReference type="EMBL" id="KAH1064267.1"/>
    </source>
</evidence>
<sequence length="100" mass="11493">MNDQNYVFKPGASDTLKWIPPKEGGQVTSLLSFRVLCIFQVCDNERFFASKWPDLRTNHLQEGGYDANQVASCYDPTPQHRDWLKLEGPKCKMRLLISVC</sequence>
<evidence type="ECO:0000313" key="2">
    <source>
        <dbReference type="Proteomes" id="UP000828251"/>
    </source>
</evidence>
<dbReference type="Proteomes" id="UP000828251">
    <property type="component" value="Unassembled WGS sequence"/>
</dbReference>
<proteinExistence type="predicted"/>
<protein>
    <submittedName>
        <fullName evidence="1">Uncharacterized protein</fullName>
    </submittedName>
</protein>
<keyword evidence="2" id="KW-1185">Reference proteome</keyword>